<dbReference type="Gene3D" id="1.20.140.10">
    <property type="entry name" value="Butyryl-CoA Dehydrogenase, subunit A, domain 3"/>
    <property type="match status" value="1"/>
</dbReference>
<dbReference type="InterPro" id="IPR009075">
    <property type="entry name" value="AcylCo_DH/oxidase_C"/>
</dbReference>
<feature type="domain" description="Acyl-CoA dehydrogenase/oxidase C-terminal" evidence="7">
    <location>
        <begin position="231"/>
        <end position="378"/>
    </location>
</feature>
<keyword evidence="4 6" id="KW-0285">Flavoprotein</keyword>
<proteinExistence type="inferred from homology"/>
<dbReference type="InterPro" id="IPR013786">
    <property type="entry name" value="AcylCoA_DH/ox_N"/>
</dbReference>
<dbReference type="Pfam" id="PF02771">
    <property type="entry name" value="Acyl-CoA_dh_N"/>
    <property type="match status" value="1"/>
</dbReference>
<evidence type="ECO:0000256" key="1">
    <source>
        <dbReference type="ARBA" id="ARBA00001974"/>
    </source>
</evidence>
<comment type="cofactor">
    <cofactor evidence="1 6">
        <name>FAD</name>
        <dbReference type="ChEBI" id="CHEBI:57692"/>
    </cofactor>
</comment>
<keyword evidence="6" id="KW-0560">Oxidoreductase</keyword>
<dbReference type="PROSITE" id="PS00073">
    <property type="entry name" value="ACYL_COA_DH_2"/>
    <property type="match status" value="1"/>
</dbReference>
<gene>
    <name evidence="10" type="ORF">KI810_07650</name>
</gene>
<feature type="domain" description="Acyl-CoA oxidase/dehydrogenase middle" evidence="8">
    <location>
        <begin position="126"/>
        <end position="219"/>
    </location>
</feature>
<dbReference type="InterPro" id="IPR036250">
    <property type="entry name" value="AcylCo_DH-like_C"/>
</dbReference>
<dbReference type="Gene3D" id="2.40.110.10">
    <property type="entry name" value="Butyryl-CoA Dehydrogenase, subunit A, domain 2"/>
    <property type="match status" value="1"/>
</dbReference>
<evidence type="ECO:0000256" key="5">
    <source>
        <dbReference type="ARBA" id="ARBA00022827"/>
    </source>
</evidence>
<dbReference type="InterPro" id="IPR046373">
    <property type="entry name" value="Acyl-CoA_Oxase/DH_mid-dom_sf"/>
</dbReference>
<dbReference type="Pfam" id="PF02770">
    <property type="entry name" value="Acyl-CoA_dh_M"/>
    <property type="match status" value="1"/>
</dbReference>
<dbReference type="PANTHER" id="PTHR43884:SF12">
    <property type="entry name" value="ISOVALERYL-COA DEHYDROGENASE, MITOCHONDRIAL-RELATED"/>
    <property type="match status" value="1"/>
</dbReference>
<dbReference type="Proteomes" id="UP000756860">
    <property type="component" value="Unassembled WGS sequence"/>
</dbReference>
<evidence type="ECO:0000256" key="3">
    <source>
        <dbReference type="ARBA" id="ARBA00011881"/>
    </source>
</evidence>
<keyword evidence="11" id="KW-1185">Reference proteome</keyword>
<evidence type="ECO:0000313" key="10">
    <source>
        <dbReference type="EMBL" id="MBT0652926.1"/>
    </source>
</evidence>
<dbReference type="SUPFAM" id="SSF47203">
    <property type="entry name" value="Acyl-CoA dehydrogenase C-terminal domain-like"/>
    <property type="match status" value="1"/>
</dbReference>
<dbReference type="InterPro" id="IPR009100">
    <property type="entry name" value="AcylCoA_DH/oxidase_NM_dom_sf"/>
</dbReference>
<dbReference type="Gene3D" id="1.10.540.10">
    <property type="entry name" value="Acyl-CoA dehydrogenase/oxidase, N-terminal domain"/>
    <property type="match status" value="1"/>
</dbReference>
<dbReference type="InterPro" id="IPR037069">
    <property type="entry name" value="AcylCoA_DH/ox_N_sf"/>
</dbReference>
<name>A0ABS5SC21_9BACT</name>
<reference evidence="10 11" key="1">
    <citation type="submission" date="2021-05" db="EMBL/GenBank/DDBJ databases">
        <title>The draft genome of Geobacter luticola JCM 17780.</title>
        <authorList>
            <person name="Xu Z."/>
            <person name="Masuda Y."/>
            <person name="Itoh H."/>
            <person name="Senoo K."/>
        </authorList>
    </citation>
    <scope>NUCLEOTIDE SEQUENCE [LARGE SCALE GENOMIC DNA]</scope>
    <source>
        <strain evidence="10 11">JCM 17780</strain>
    </source>
</reference>
<evidence type="ECO:0000259" key="9">
    <source>
        <dbReference type="Pfam" id="PF02771"/>
    </source>
</evidence>
<feature type="domain" description="Acyl-CoA dehydrogenase/oxidase N-terminal" evidence="9">
    <location>
        <begin position="6"/>
        <end position="119"/>
    </location>
</feature>
<evidence type="ECO:0000259" key="7">
    <source>
        <dbReference type="Pfam" id="PF00441"/>
    </source>
</evidence>
<evidence type="ECO:0000256" key="4">
    <source>
        <dbReference type="ARBA" id="ARBA00022630"/>
    </source>
</evidence>
<organism evidence="10 11">
    <name type="scientific">Geomobilimonas luticola</name>
    <dbReference type="NCBI Taxonomy" id="1114878"/>
    <lineage>
        <taxon>Bacteria</taxon>
        <taxon>Pseudomonadati</taxon>
        <taxon>Thermodesulfobacteriota</taxon>
        <taxon>Desulfuromonadia</taxon>
        <taxon>Geobacterales</taxon>
        <taxon>Geobacteraceae</taxon>
        <taxon>Geomobilimonas</taxon>
    </lineage>
</organism>
<comment type="caution">
    <text evidence="10">The sequence shown here is derived from an EMBL/GenBank/DDBJ whole genome shotgun (WGS) entry which is preliminary data.</text>
</comment>
<evidence type="ECO:0000259" key="8">
    <source>
        <dbReference type="Pfam" id="PF02770"/>
    </source>
</evidence>
<sequence length="381" mass="41911">MDFSLTEDQIAFKKAAIEFAGRELNEGAMQRERNREFNQAGWGKCAQFGIQGLTLPQRYGGLEMDILTSIAAMEGMGYACRDSGLLFSLSSHIWTCEMPILKFGTDEQKERYLAGLASGSLIGGHAMTEPDFGSDAFSIKCKAVKNGNTYVLNGTKTFITNAPLADILLVFAVTDTTKKFAGLTVFMVEKTFPGFSVGKCEELMGLKTCPLGEVILQDCEVPEENRLGGEGAGAAIFNSEMEYERSCLFATHVGAMEKILDECISYAKVREQFGKPIGSNQSISHKIADMKVRVELSRLMLYKAAWMKAQGKRAPIESAIAKLYISESYVQNCLEAIQIHGGYGYSTELDFERHLRDSVAGKIYSGTSEIQRNIIANFLGL</sequence>
<evidence type="ECO:0000313" key="11">
    <source>
        <dbReference type="Proteomes" id="UP000756860"/>
    </source>
</evidence>
<dbReference type="EMBL" id="JAHCVK010000002">
    <property type="protein sequence ID" value="MBT0652926.1"/>
    <property type="molecule type" value="Genomic_DNA"/>
</dbReference>
<evidence type="ECO:0000256" key="6">
    <source>
        <dbReference type="RuleBase" id="RU362125"/>
    </source>
</evidence>
<accession>A0ABS5SC21</accession>
<dbReference type="InterPro" id="IPR006091">
    <property type="entry name" value="Acyl-CoA_Oxase/DH_mid-dom"/>
</dbReference>
<comment type="similarity">
    <text evidence="2 6">Belongs to the acyl-CoA dehydrogenase family.</text>
</comment>
<dbReference type="SUPFAM" id="SSF56645">
    <property type="entry name" value="Acyl-CoA dehydrogenase NM domain-like"/>
    <property type="match status" value="1"/>
</dbReference>
<dbReference type="PANTHER" id="PTHR43884">
    <property type="entry name" value="ACYL-COA DEHYDROGENASE"/>
    <property type="match status" value="1"/>
</dbReference>
<comment type="subunit">
    <text evidence="3">Homotetramer.</text>
</comment>
<dbReference type="Pfam" id="PF00441">
    <property type="entry name" value="Acyl-CoA_dh_1"/>
    <property type="match status" value="1"/>
</dbReference>
<evidence type="ECO:0000256" key="2">
    <source>
        <dbReference type="ARBA" id="ARBA00009347"/>
    </source>
</evidence>
<dbReference type="InterPro" id="IPR006089">
    <property type="entry name" value="Acyl-CoA_DH_CS"/>
</dbReference>
<protein>
    <submittedName>
        <fullName evidence="10">Acyl-CoA dehydrogenase family protein</fullName>
    </submittedName>
</protein>
<keyword evidence="5 6" id="KW-0274">FAD</keyword>